<reference evidence="2" key="1">
    <citation type="submission" date="2016-11" db="EMBL/GenBank/DDBJ databases">
        <authorList>
            <person name="Jaros S."/>
            <person name="Januszkiewicz K."/>
            <person name="Wedrychowicz H."/>
        </authorList>
    </citation>
    <scope>NUCLEOTIDE SEQUENCE [LARGE SCALE GENOMIC DNA]</scope>
    <source>
        <strain evidence="2">DSM 7057</strain>
    </source>
</reference>
<sequence length="526" mass="59334">MNNSSISFLTKIYNNSQTCNIVRHVIVHDELYHIAVALNSLRNSLGPESGEEFWRQILNPIRRFIFSLCSTPLPPVTIAAISGLDWNHLHHHVRLCQQTYPDLHSSLADLIKRLENLDGDSPFLTPLESLCVSDARVSVVINVSRMNQAIEKYFNENNTFKNVEIVSARQLRELHICDRLVILGPCRWIPEYIFLSPHAQEIHVINFNWLHDQWKPSSVFVSDPQSLKNRSVSHCIGRLPEITNKSGQAFCDNNFSSLDSLDLLPPTPAFRKEMLHNAGWEPSHNEELTLAKFCHLAGERAVFVPADDNAAQLAIDLSSASIPLIRRVPIGALEPDMYLLLRTAGGGDFLIPLANRILGRIAKERREQQAEWKSQLISKAKEQFGELSRGALASAVSNYLSSNALLHASPANVFYWMSSRSIRPRKKEAFIAILEYSGMQSKSEELWEAMEEIERAHRSAGHTIRKMLLQRISTMSLEPLKRDGQMVFDLGEQDGGSISAFQIINISKDEFDIPINLIGTLLDFGV</sequence>
<dbReference type="RefSeq" id="WP_143142706.1">
    <property type="nucleotide sequence ID" value="NZ_FPIW01000087.1"/>
</dbReference>
<comment type="caution">
    <text evidence="1">The sequence shown here is derived from an EMBL/GenBank/DDBJ whole genome shotgun (WGS) entry which is preliminary data.</text>
</comment>
<organism evidence="1 2">
    <name type="scientific">Desulfovibrio desulfuricans</name>
    <dbReference type="NCBI Taxonomy" id="876"/>
    <lineage>
        <taxon>Bacteria</taxon>
        <taxon>Pseudomonadati</taxon>
        <taxon>Thermodesulfobacteriota</taxon>
        <taxon>Desulfovibrionia</taxon>
        <taxon>Desulfovibrionales</taxon>
        <taxon>Desulfovibrionaceae</taxon>
        <taxon>Desulfovibrio</taxon>
    </lineage>
</organism>
<protein>
    <submittedName>
        <fullName evidence="1">Uncharacterized protein</fullName>
    </submittedName>
</protein>
<name>A0AA94L3H3_DESDE</name>
<dbReference type="EMBL" id="FPIW01000087">
    <property type="protein sequence ID" value="SFW72724.1"/>
    <property type="molecule type" value="Genomic_DNA"/>
</dbReference>
<evidence type="ECO:0000313" key="2">
    <source>
        <dbReference type="Proteomes" id="UP000182680"/>
    </source>
</evidence>
<dbReference type="AlphaFoldDB" id="A0AA94L3H3"/>
<accession>A0AA94L3H3</accession>
<proteinExistence type="predicted"/>
<evidence type="ECO:0000313" key="1">
    <source>
        <dbReference type="EMBL" id="SFW72724.1"/>
    </source>
</evidence>
<gene>
    <name evidence="1" type="ORF">SAMN02910291_02765</name>
</gene>
<dbReference type="Proteomes" id="UP000182680">
    <property type="component" value="Unassembled WGS sequence"/>
</dbReference>